<sequence>MFPKPPRKYVTSASCSRGSALRGCKQLNGAGPPQGYQTLCFASFLREDGKSTMEHIRRFTEQCGMAMGRVLQCPSPYPHFKKLPVPVPVPSWETTLVSFPISYGYLSVHTRTHYPHFNYEKTIKTSQLK</sequence>
<evidence type="ECO:0000313" key="3">
    <source>
        <dbReference type="Proteomes" id="UP000002051"/>
    </source>
</evidence>
<name>G7JQH2_MEDTR</name>
<dbReference type="EnsemblPlants" id="AES88662">
    <property type="protein sequence ID" value="AES88662"/>
    <property type="gene ID" value="MTR_4g060630"/>
</dbReference>
<accession>G7JQH2</accession>
<proteinExistence type="predicted"/>
<organism evidence="1 3">
    <name type="scientific">Medicago truncatula</name>
    <name type="common">Barrel medic</name>
    <name type="synonym">Medicago tribuloides</name>
    <dbReference type="NCBI Taxonomy" id="3880"/>
    <lineage>
        <taxon>Eukaryota</taxon>
        <taxon>Viridiplantae</taxon>
        <taxon>Streptophyta</taxon>
        <taxon>Embryophyta</taxon>
        <taxon>Tracheophyta</taxon>
        <taxon>Spermatophyta</taxon>
        <taxon>Magnoliopsida</taxon>
        <taxon>eudicotyledons</taxon>
        <taxon>Gunneridae</taxon>
        <taxon>Pentapetalae</taxon>
        <taxon>rosids</taxon>
        <taxon>fabids</taxon>
        <taxon>Fabales</taxon>
        <taxon>Fabaceae</taxon>
        <taxon>Papilionoideae</taxon>
        <taxon>50 kb inversion clade</taxon>
        <taxon>NPAAA clade</taxon>
        <taxon>Hologalegina</taxon>
        <taxon>IRL clade</taxon>
        <taxon>Trifolieae</taxon>
        <taxon>Medicago</taxon>
    </lineage>
</organism>
<evidence type="ECO:0000313" key="2">
    <source>
        <dbReference type="EnsemblPlants" id="AES88662"/>
    </source>
</evidence>
<protein>
    <submittedName>
        <fullName evidence="1 2">Uncharacterized protein</fullName>
    </submittedName>
</protein>
<dbReference type="AlphaFoldDB" id="G7JQH2"/>
<dbReference type="HOGENOM" id="CLU_1951996_0_0_1"/>
<dbReference type="PaxDb" id="3880-AES88662"/>
<gene>
    <name evidence="1" type="ordered locus">MTR_4g060630</name>
</gene>
<reference evidence="1 3" key="2">
    <citation type="journal article" date="2014" name="BMC Genomics">
        <title>An improved genome release (version Mt4.0) for the model legume Medicago truncatula.</title>
        <authorList>
            <person name="Tang H."/>
            <person name="Krishnakumar V."/>
            <person name="Bidwell S."/>
            <person name="Rosen B."/>
            <person name="Chan A."/>
            <person name="Zhou S."/>
            <person name="Gentzbittel L."/>
            <person name="Childs K.L."/>
            <person name="Yandell M."/>
            <person name="Gundlach H."/>
            <person name="Mayer K.F."/>
            <person name="Schwartz D.C."/>
            <person name="Town C.D."/>
        </authorList>
    </citation>
    <scope>GENOME REANNOTATION</scope>
    <source>
        <strain evidence="2 3">cv. Jemalong A17</strain>
    </source>
</reference>
<reference evidence="2" key="3">
    <citation type="submission" date="2015-04" db="UniProtKB">
        <authorList>
            <consortium name="EnsemblPlants"/>
        </authorList>
    </citation>
    <scope>IDENTIFICATION</scope>
    <source>
        <strain evidence="2">cv. Jemalong A17</strain>
    </source>
</reference>
<dbReference type="EMBL" id="CM001220">
    <property type="protein sequence ID" value="AES88662.1"/>
    <property type="molecule type" value="Genomic_DNA"/>
</dbReference>
<dbReference type="Proteomes" id="UP000002051">
    <property type="component" value="Chromosome 4"/>
</dbReference>
<evidence type="ECO:0000313" key="1">
    <source>
        <dbReference type="EMBL" id="AES88662.1"/>
    </source>
</evidence>
<reference evidence="1 3" key="1">
    <citation type="journal article" date="2011" name="Nature">
        <title>The Medicago genome provides insight into the evolution of rhizobial symbioses.</title>
        <authorList>
            <person name="Young N.D."/>
            <person name="Debelle F."/>
            <person name="Oldroyd G.E."/>
            <person name="Geurts R."/>
            <person name="Cannon S.B."/>
            <person name="Udvardi M.K."/>
            <person name="Benedito V.A."/>
            <person name="Mayer K.F."/>
            <person name="Gouzy J."/>
            <person name="Schoof H."/>
            <person name="Van de Peer Y."/>
            <person name="Proost S."/>
            <person name="Cook D.R."/>
            <person name="Meyers B.C."/>
            <person name="Spannagl M."/>
            <person name="Cheung F."/>
            <person name="De Mita S."/>
            <person name="Krishnakumar V."/>
            <person name="Gundlach H."/>
            <person name="Zhou S."/>
            <person name="Mudge J."/>
            <person name="Bharti A.K."/>
            <person name="Murray J.D."/>
            <person name="Naoumkina M.A."/>
            <person name="Rosen B."/>
            <person name="Silverstein K.A."/>
            <person name="Tang H."/>
            <person name="Rombauts S."/>
            <person name="Zhao P.X."/>
            <person name="Zhou P."/>
            <person name="Barbe V."/>
            <person name="Bardou P."/>
            <person name="Bechner M."/>
            <person name="Bellec A."/>
            <person name="Berger A."/>
            <person name="Berges H."/>
            <person name="Bidwell S."/>
            <person name="Bisseling T."/>
            <person name="Choisne N."/>
            <person name="Couloux A."/>
            <person name="Denny R."/>
            <person name="Deshpande S."/>
            <person name="Dai X."/>
            <person name="Doyle J.J."/>
            <person name="Dudez A.M."/>
            <person name="Farmer A.D."/>
            <person name="Fouteau S."/>
            <person name="Franken C."/>
            <person name="Gibelin C."/>
            <person name="Gish J."/>
            <person name="Goldstein S."/>
            <person name="Gonzalez A.J."/>
            <person name="Green P.J."/>
            <person name="Hallab A."/>
            <person name="Hartog M."/>
            <person name="Hua A."/>
            <person name="Humphray S.J."/>
            <person name="Jeong D.H."/>
            <person name="Jing Y."/>
            <person name="Jocker A."/>
            <person name="Kenton S.M."/>
            <person name="Kim D.J."/>
            <person name="Klee K."/>
            <person name="Lai H."/>
            <person name="Lang C."/>
            <person name="Lin S."/>
            <person name="Macmil S.L."/>
            <person name="Magdelenat G."/>
            <person name="Matthews L."/>
            <person name="McCorrison J."/>
            <person name="Monaghan E.L."/>
            <person name="Mun J.H."/>
            <person name="Najar F.Z."/>
            <person name="Nicholson C."/>
            <person name="Noirot C."/>
            <person name="O'Bleness M."/>
            <person name="Paule C.R."/>
            <person name="Poulain J."/>
            <person name="Prion F."/>
            <person name="Qin B."/>
            <person name="Qu C."/>
            <person name="Retzel E.F."/>
            <person name="Riddle C."/>
            <person name="Sallet E."/>
            <person name="Samain S."/>
            <person name="Samson N."/>
            <person name="Sanders I."/>
            <person name="Saurat O."/>
            <person name="Scarpelli C."/>
            <person name="Schiex T."/>
            <person name="Segurens B."/>
            <person name="Severin A.J."/>
            <person name="Sherrier D.J."/>
            <person name="Shi R."/>
            <person name="Sims S."/>
            <person name="Singer S.R."/>
            <person name="Sinharoy S."/>
            <person name="Sterck L."/>
            <person name="Viollet A."/>
            <person name="Wang B.B."/>
            <person name="Wang K."/>
            <person name="Wang M."/>
            <person name="Wang X."/>
            <person name="Warfsmann J."/>
            <person name="Weissenbach J."/>
            <person name="White D.D."/>
            <person name="White J.D."/>
            <person name="Wiley G.B."/>
            <person name="Wincker P."/>
            <person name="Xing Y."/>
            <person name="Yang L."/>
            <person name="Yao Z."/>
            <person name="Ying F."/>
            <person name="Zhai J."/>
            <person name="Zhou L."/>
            <person name="Zuber A."/>
            <person name="Denarie J."/>
            <person name="Dixon R.A."/>
            <person name="May G.D."/>
            <person name="Schwartz D.C."/>
            <person name="Rogers J."/>
            <person name="Quetier F."/>
            <person name="Town C.D."/>
            <person name="Roe B.A."/>
        </authorList>
    </citation>
    <scope>NUCLEOTIDE SEQUENCE [LARGE SCALE GENOMIC DNA]</scope>
    <source>
        <strain evidence="1">A17</strain>
        <strain evidence="2 3">cv. Jemalong A17</strain>
    </source>
</reference>
<keyword evidence="3" id="KW-1185">Reference proteome</keyword>